<gene>
    <name evidence="2" type="ORF">BT67DRAFT_229437</name>
</gene>
<comment type="caution">
    <text evidence="2">The sequence shown here is derived from an EMBL/GenBank/DDBJ whole genome shotgun (WGS) entry which is preliminary data.</text>
</comment>
<reference evidence="2" key="2">
    <citation type="submission" date="2023-05" db="EMBL/GenBank/DDBJ databases">
        <authorList>
            <consortium name="Lawrence Berkeley National Laboratory"/>
            <person name="Steindorff A."/>
            <person name="Hensen N."/>
            <person name="Bonometti L."/>
            <person name="Westerberg I."/>
            <person name="Brannstrom I.O."/>
            <person name="Guillou S."/>
            <person name="Cros-Aarteil S."/>
            <person name="Calhoun S."/>
            <person name="Haridas S."/>
            <person name="Kuo A."/>
            <person name="Mondo S."/>
            <person name="Pangilinan J."/>
            <person name="Riley R."/>
            <person name="Labutti K."/>
            <person name="Andreopoulos B."/>
            <person name="Lipzen A."/>
            <person name="Chen C."/>
            <person name="Yanf M."/>
            <person name="Daum C."/>
            <person name="Ng V."/>
            <person name="Clum A."/>
            <person name="Ohm R."/>
            <person name="Martin F."/>
            <person name="Silar P."/>
            <person name="Natvig D."/>
            <person name="Lalanne C."/>
            <person name="Gautier V."/>
            <person name="Ament-Velasquez S.L."/>
            <person name="Kruys A."/>
            <person name="Hutchinson M.I."/>
            <person name="Powell A.J."/>
            <person name="Barry K."/>
            <person name="Miller A.N."/>
            <person name="Grigoriev I.V."/>
            <person name="Debuchy R."/>
            <person name="Gladieux P."/>
            <person name="Thoren M.H."/>
            <person name="Johannesson H."/>
        </authorList>
    </citation>
    <scope>NUCLEOTIDE SEQUENCE</scope>
    <source>
        <strain evidence="2">CBS 123565</strain>
    </source>
</reference>
<protein>
    <submittedName>
        <fullName evidence="2">Uncharacterized protein</fullName>
    </submittedName>
</protein>
<sequence length="343" mass="39029">MARCWGSQRRRGAHGVGWWRWCRRCRRCRWGCSRDRRPCRSRGRYTPTCPRPALRRWIHRRCRCRRRCPRLSRYSGRPATGASKVRAALRIDVLIPVWPTPPGLCATSSRPTSRGSTASVAPTTLKSRTKMSYAPILSRYMCLTCLVRSCLVDLGVAGAQQGIRPTEQTAQGRWRERIRSKVEKEETAMRLGGFLNRPCMGCFVMLRRRGTVKVPASIGLQRSVNKILQVRVFGRIRDIGTGACANLIAAIVPFHVNSIFNPRISPGNRPPWNQMHRIGELGLRDTLSPVQHPLPTKLPPRPCRQDKNRPRTPWHTTGRTVRTKQRPGILTPFPSTHPSRPCS</sequence>
<feature type="compositionally biased region" description="Polar residues" evidence="1">
    <location>
        <begin position="333"/>
        <end position="343"/>
    </location>
</feature>
<evidence type="ECO:0000313" key="2">
    <source>
        <dbReference type="EMBL" id="KAK4136003.1"/>
    </source>
</evidence>
<dbReference type="Proteomes" id="UP001304895">
    <property type="component" value="Unassembled WGS sequence"/>
</dbReference>
<evidence type="ECO:0000313" key="3">
    <source>
        <dbReference type="Proteomes" id="UP001304895"/>
    </source>
</evidence>
<name>A0AAN6UN77_9PEZI</name>
<keyword evidence="3" id="KW-1185">Reference proteome</keyword>
<reference evidence="2" key="1">
    <citation type="journal article" date="2023" name="Mol. Phylogenet. Evol.">
        <title>Genome-scale phylogeny and comparative genomics of the fungal order Sordariales.</title>
        <authorList>
            <person name="Hensen N."/>
            <person name="Bonometti L."/>
            <person name="Westerberg I."/>
            <person name="Brannstrom I.O."/>
            <person name="Guillou S."/>
            <person name="Cros-Aarteil S."/>
            <person name="Calhoun S."/>
            <person name="Haridas S."/>
            <person name="Kuo A."/>
            <person name="Mondo S."/>
            <person name="Pangilinan J."/>
            <person name="Riley R."/>
            <person name="LaButti K."/>
            <person name="Andreopoulos B."/>
            <person name="Lipzen A."/>
            <person name="Chen C."/>
            <person name="Yan M."/>
            <person name="Daum C."/>
            <person name="Ng V."/>
            <person name="Clum A."/>
            <person name="Steindorff A."/>
            <person name="Ohm R.A."/>
            <person name="Martin F."/>
            <person name="Silar P."/>
            <person name="Natvig D.O."/>
            <person name="Lalanne C."/>
            <person name="Gautier V."/>
            <person name="Ament-Velasquez S.L."/>
            <person name="Kruys A."/>
            <person name="Hutchinson M.I."/>
            <person name="Powell A.J."/>
            <person name="Barry K."/>
            <person name="Miller A.N."/>
            <person name="Grigoriev I.V."/>
            <person name="Debuchy R."/>
            <person name="Gladieux P."/>
            <person name="Hiltunen Thoren M."/>
            <person name="Johannesson H."/>
        </authorList>
    </citation>
    <scope>NUCLEOTIDE SEQUENCE</scope>
    <source>
        <strain evidence="2">CBS 123565</strain>
    </source>
</reference>
<dbReference type="EMBL" id="MU853404">
    <property type="protein sequence ID" value="KAK4136003.1"/>
    <property type="molecule type" value="Genomic_DNA"/>
</dbReference>
<feature type="region of interest" description="Disordered" evidence="1">
    <location>
        <begin position="289"/>
        <end position="343"/>
    </location>
</feature>
<dbReference type="AlphaFoldDB" id="A0AAN6UN77"/>
<proteinExistence type="predicted"/>
<accession>A0AAN6UN77</accession>
<organism evidence="2 3">
    <name type="scientific">Trichocladium antarcticum</name>
    <dbReference type="NCBI Taxonomy" id="1450529"/>
    <lineage>
        <taxon>Eukaryota</taxon>
        <taxon>Fungi</taxon>
        <taxon>Dikarya</taxon>
        <taxon>Ascomycota</taxon>
        <taxon>Pezizomycotina</taxon>
        <taxon>Sordariomycetes</taxon>
        <taxon>Sordariomycetidae</taxon>
        <taxon>Sordariales</taxon>
        <taxon>Chaetomiaceae</taxon>
        <taxon>Trichocladium</taxon>
    </lineage>
</organism>
<evidence type="ECO:0000256" key="1">
    <source>
        <dbReference type="SAM" id="MobiDB-lite"/>
    </source>
</evidence>